<comment type="caution">
    <text evidence="3">The sequence shown here is derived from an EMBL/GenBank/DDBJ whole genome shotgun (WGS) entry which is preliminary data.</text>
</comment>
<dbReference type="Proteomes" id="UP000037043">
    <property type="component" value="Unassembled WGS sequence"/>
</dbReference>
<name>A0A0L6Z8E5_9CLOT</name>
<gene>
    <name evidence="3" type="ORF">CLHOM_23410</name>
</gene>
<reference evidence="4" key="1">
    <citation type="submission" date="2015-08" db="EMBL/GenBank/DDBJ databases">
        <title>Genome sequence of the strict anaerobe Clostridium homopropionicum LuHBu1 (DSM 5847T).</title>
        <authorList>
            <person name="Poehlein A."/>
            <person name="Beck M."/>
            <person name="Schiel-Bengelsdorf B."/>
            <person name="Bengelsdorf F.R."/>
            <person name="Daniel R."/>
            <person name="Duerre P."/>
        </authorList>
    </citation>
    <scope>NUCLEOTIDE SEQUENCE [LARGE SCALE GENOMIC DNA]</scope>
    <source>
        <strain evidence="4">DSM 5847</strain>
    </source>
</reference>
<dbReference type="Pfam" id="PF07811">
    <property type="entry name" value="TadE"/>
    <property type="match status" value="1"/>
</dbReference>
<feature type="transmembrane region" description="Helical" evidence="1">
    <location>
        <begin position="12"/>
        <end position="36"/>
    </location>
</feature>
<dbReference type="EMBL" id="LHUR01000027">
    <property type="protein sequence ID" value="KOA19235.1"/>
    <property type="molecule type" value="Genomic_DNA"/>
</dbReference>
<keyword evidence="1" id="KW-0472">Membrane</keyword>
<sequence length="129" mass="13913">MKSIKNQKGQALVEFAIVLPILLMLVMGIIQFGMMLNSYLAIENASREGARAGIVGSTDAEIESLIIASSPSLNPADLTVSLTPSEANRRSGDTLTVTVTYNYKFTIPIISSLFNNGKMITGQTSMRIE</sequence>
<protein>
    <submittedName>
        <fullName evidence="3">TadE-like protein</fullName>
    </submittedName>
</protein>
<dbReference type="PATRIC" id="fig|1121318.3.peg.2354"/>
<keyword evidence="1" id="KW-0812">Transmembrane</keyword>
<evidence type="ECO:0000256" key="1">
    <source>
        <dbReference type="SAM" id="Phobius"/>
    </source>
</evidence>
<accession>A0A0L6Z8E5</accession>
<keyword evidence="4" id="KW-1185">Reference proteome</keyword>
<organism evidence="3 4">
    <name type="scientific">Clostridium homopropionicum DSM 5847</name>
    <dbReference type="NCBI Taxonomy" id="1121318"/>
    <lineage>
        <taxon>Bacteria</taxon>
        <taxon>Bacillati</taxon>
        <taxon>Bacillota</taxon>
        <taxon>Clostridia</taxon>
        <taxon>Eubacteriales</taxon>
        <taxon>Clostridiaceae</taxon>
        <taxon>Clostridium</taxon>
    </lineage>
</organism>
<proteinExistence type="predicted"/>
<evidence type="ECO:0000259" key="2">
    <source>
        <dbReference type="Pfam" id="PF07811"/>
    </source>
</evidence>
<evidence type="ECO:0000313" key="3">
    <source>
        <dbReference type="EMBL" id="KOA19235.1"/>
    </source>
</evidence>
<feature type="domain" description="TadE-like" evidence="2">
    <location>
        <begin position="9"/>
        <end position="51"/>
    </location>
</feature>
<evidence type="ECO:0000313" key="4">
    <source>
        <dbReference type="Proteomes" id="UP000037043"/>
    </source>
</evidence>
<dbReference type="STRING" id="36844.SAMN04488501_10698"/>
<keyword evidence="1" id="KW-1133">Transmembrane helix</keyword>
<dbReference type="AlphaFoldDB" id="A0A0L6Z8E5"/>
<dbReference type="InterPro" id="IPR012495">
    <property type="entry name" value="TadE-like_dom"/>
</dbReference>